<dbReference type="Gene3D" id="2.60.200.40">
    <property type="match status" value="1"/>
</dbReference>
<evidence type="ECO:0000256" key="7">
    <source>
        <dbReference type="ARBA" id="ARBA00022777"/>
    </source>
</evidence>
<evidence type="ECO:0000256" key="9">
    <source>
        <dbReference type="ARBA" id="ARBA00022842"/>
    </source>
</evidence>
<dbReference type="Proteomes" id="UP001500339">
    <property type="component" value="Unassembled WGS sequence"/>
</dbReference>
<proteinExistence type="inferred from homology"/>
<evidence type="ECO:0000256" key="1">
    <source>
        <dbReference type="ARBA" id="ARBA00001946"/>
    </source>
</evidence>
<accession>A0ABN1J3Y4</accession>
<keyword evidence="15" id="KW-1185">Reference proteome</keyword>
<evidence type="ECO:0000313" key="14">
    <source>
        <dbReference type="EMBL" id="GAA0728030.1"/>
    </source>
</evidence>
<dbReference type="SMART" id="SM00046">
    <property type="entry name" value="DAGKc"/>
    <property type="match status" value="1"/>
</dbReference>
<dbReference type="EMBL" id="BAAACF010000003">
    <property type="protein sequence ID" value="GAA0728030.1"/>
    <property type="molecule type" value="Genomic_DNA"/>
</dbReference>
<dbReference type="NCBIfam" id="TIGR00147">
    <property type="entry name" value="YegS/Rv2252/BmrU family lipid kinase"/>
    <property type="match status" value="1"/>
</dbReference>
<comment type="caution">
    <text evidence="14">The sequence shown here is derived from an EMBL/GenBank/DDBJ whole genome shotgun (WGS) entry which is preliminary data.</text>
</comment>
<evidence type="ECO:0000259" key="13">
    <source>
        <dbReference type="PROSITE" id="PS50146"/>
    </source>
</evidence>
<keyword evidence="9" id="KW-0460">Magnesium</keyword>
<evidence type="ECO:0000313" key="15">
    <source>
        <dbReference type="Proteomes" id="UP001500339"/>
    </source>
</evidence>
<dbReference type="InterPro" id="IPR045540">
    <property type="entry name" value="YegS/DAGK_C"/>
</dbReference>
<name>A0ABN1J3Y4_9CLOT</name>
<dbReference type="Pfam" id="PF19279">
    <property type="entry name" value="YegS_C"/>
    <property type="match status" value="1"/>
</dbReference>
<keyword evidence="6" id="KW-0547">Nucleotide-binding</keyword>
<evidence type="ECO:0000256" key="11">
    <source>
        <dbReference type="ARBA" id="ARBA00023209"/>
    </source>
</evidence>
<dbReference type="InterPro" id="IPR005218">
    <property type="entry name" value="Diacylglycerol/lipid_kinase"/>
</dbReference>
<keyword evidence="11" id="KW-0594">Phospholipid biosynthesis</keyword>
<keyword evidence="10" id="KW-0443">Lipid metabolism</keyword>
<dbReference type="Pfam" id="PF00781">
    <property type="entry name" value="DAGK_cat"/>
    <property type="match status" value="1"/>
</dbReference>
<dbReference type="InterPro" id="IPR001206">
    <property type="entry name" value="Diacylglycerol_kinase_cat_dom"/>
</dbReference>
<evidence type="ECO:0000256" key="2">
    <source>
        <dbReference type="ARBA" id="ARBA00005983"/>
    </source>
</evidence>
<keyword evidence="7 14" id="KW-0418">Kinase</keyword>
<evidence type="ECO:0000256" key="4">
    <source>
        <dbReference type="ARBA" id="ARBA00022679"/>
    </source>
</evidence>
<comment type="similarity">
    <text evidence="2">Belongs to the diacylglycerol/lipid kinase family.</text>
</comment>
<keyword evidence="3" id="KW-0444">Lipid biosynthesis</keyword>
<comment type="cofactor">
    <cofactor evidence="1">
        <name>Mg(2+)</name>
        <dbReference type="ChEBI" id="CHEBI:18420"/>
    </cofactor>
</comment>
<sequence>MNKVKFVYNPYSGENLIISELDKIISIHQQYGYTVVPYRISSEYTLDIAFEDIENDYKYILIAGGDGTVDSVVNYIKERNINLPLGIIPVGTANDFAKFIGMPMDIEEACKQILESEPLSVDVGKVNDKYFINVASAGLFTDISQRTDTTLKNNLGKLAYYVKGIEQIPNFRNIKVKVTSKEVDYTGDMYLILVFNGQTAGNLNLAYKAEVDDGMLDVIIIQAGMLRDLIPLFISMLRGDHLEEVTNLLYFKTDKLHIECDEDILTDIDGERGPDFPLTIECIRGGVKMLGVLKTKTPPKNKSRVLAKGKIDIKRAASK</sequence>
<dbReference type="NCBIfam" id="NF009605">
    <property type="entry name" value="PRK13059.1"/>
    <property type="match status" value="1"/>
</dbReference>
<keyword evidence="8" id="KW-0067">ATP-binding</keyword>
<dbReference type="PANTHER" id="PTHR12358:SF106">
    <property type="entry name" value="LIPID KINASE YEGS"/>
    <property type="match status" value="1"/>
</dbReference>
<dbReference type="InterPro" id="IPR016064">
    <property type="entry name" value="NAD/diacylglycerol_kinase_sf"/>
</dbReference>
<dbReference type="InterPro" id="IPR050187">
    <property type="entry name" value="Lipid_Phosphate_FormReg"/>
</dbReference>
<dbReference type="RefSeq" id="WP_343770371.1">
    <property type="nucleotide sequence ID" value="NZ_BAAACF010000003.1"/>
</dbReference>
<evidence type="ECO:0000256" key="3">
    <source>
        <dbReference type="ARBA" id="ARBA00022516"/>
    </source>
</evidence>
<evidence type="ECO:0000256" key="10">
    <source>
        <dbReference type="ARBA" id="ARBA00023098"/>
    </source>
</evidence>
<evidence type="ECO:0000256" key="6">
    <source>
        <dbReference type="ARBA" id="ARBA00022741"/>
    </source>
</evidence>
<dbReference type="InterPro" id="IPR017438">
    <property type="entry name" value="ATP-NAD_kinase_N"/>
</dbReference>
<dbReference type="PROSITE" id="PS50146">
    <property type="entry name" value="DAGK"/>
    <property type="match status" value="1"/>
</dbReference>
<dbReference type="PANTHER" id="PTHR12358">
    <property type="entry name" value="SPHINGOSINE KINASE"/>
    <property type="match status" value="1"/>
</dbReference>
<gene>
    <name evidence="14" type="ORF">GCM10008905_26350</name>
</gene>
<keyword evidence="12" id="KW-1208">Phospholipid metabolism</keyword>
<protein>
    <submittedName>
        <fullName evidence="14">YegS/Rv2252/BmrU family lipid kinase</fullName>
    </submittedName>
</protein>
<dbReference type="Gene3D" id="3.40.50.10330">
    <property type="entry name" value="Probable inorganic polyphosphate/atp-NAD kinase, domain 1"/>
    <property type="match status" value="1"/>
</dbReference>
<evidence type="ECO:0000256" key="12">
    <source>
        <dbReference type="ARBA" id="ARBA00023264"/>
    </source>
</evidence>
<keyword evidence="4" id="KW-0808">Transferase</keyword>
<keyword evidence="5" id="KW-0479">Metal-binding</keyword>
<feature type="domain" description="DAGKc" evidence="13">
    <location>
        <begin position="1"/>
        <end position="130"/>
    </location>
</feature>
<dbReference type="GO" id="GO:0016301">
    <property type="term" value="F:kinase activity"/>
    <property type="evidence" value="ECO:0007669"/>
    <property type="project" value="UniProtKB-KW"/>
</dbReference>
<dbReference type="SUPFAM" id="SSF111331">
    <property type="entry name" value="NAD kinase/diacylglycerol kinase-like"/>
    <property type="match status" value="1"/>
</dbReference>
<organism evidence="14 15">
    <name type="scientific">Clostridium malenominatum</name>
    <dbReference type="NCBI Taxonomy" id="1539"/>
    <lineage>
        <taxon>Bacteria</taxon>
        <taxon>Bacillati</taxon>
        <taxon>Bacillota</taxon>
        <taxon>Clostridia</taxon>
        <taxon>Eubacteriales</taxon>
        <taxon>Clostridiaceae</taxon>
        <taxon>Clostridium</taxon>
    </lineage>
</organism>
<evidence type="ECO:0000256" key="5">
    <source>
        <dbReference type="ARBA" id="ARBA00022723"/>
    </source>
</evidence>
<evidence type="ECO:0000256" key="8">
    <source>
        <dbReference type="ARBA" id="ARBA00022840"/>
    </source>
</evidence>
<reference evidence="14 15" key="1">
    <citation type="journal article" date="2019" name="Int. J. Syst. Evol. Microbiol.">
        <title>The Global Catalogue of Microorganisms (GCM) 10K type strain sequencing project: providing services to taxonomists for standard genome sequencing and annotation.</title>
        <authorList>
            <consortium name="The Broad Institute Genomics Platform"/>
            <consortium name="The Broad Institute Genome Sequencing Center for Infectious Disease"/>
            <person name="Wu L."/>
            <person name="Ma J."/>
        </authorList>
    </citation>
    <scope>NUCLEOTIDE SEQUENCE [LARGE SCALE GENOMIC DNA]</scope>
    <source>
        <strain evidence="14 15">JCM 1405</strain>
    </source>
</reference>